<dbReference type="SUPFAM" id="SSF47973">
    <property type="entry name" value="Ribosomal protein S7"/>
    <property type="match status" value="1"/>
</dbReference>
<reference evidence="6" key="1">
    <citation type="submission" date="2022-08" db="EMBL/GenBank/DDBJ databases">
        <authorList>
            <person name="Kallberg Y."/>
            <person name="Tangrot J."/>
            <person name="Rosling A."/>
        </authorList>
    </citation>
    <scope>NUCLEOTIDE SEQUENCE</scope>
    <source>
        <strain evidence="6">Wild A</strain>
    </source>
</reference>
<comment type="caution">
    <text evidence="6">The sequence shown here is derived from an EMBL/GenBank/DDBJ whole genome shotgun (WGS) entry which is preliminary data.</text>
</comment>
<dbReference type="Gene3D" id="1.10.455.10">
    <property type="entry name" value="Ribosomal protein S7 domain"/>
    <property type="match status" value="1"/>
</dbReference>
<dbReference type="GO" id="GO:1990904">
    <property type="term" value="C:ribonucleoprotein complex"/>
    <property type="evidence" value="ECO:0007669"/>
    <property type="project" value="UniProtKB-KW"/>
</dbReference>
<gene>
    <name evidence="6" type="ORF">FWILDA_LOCUS17077</name>
</gene>
<sequence length="90" mass="10248">VDDPYFPSPVVKQLVTKIMLKGKKSQARKIIYQAFAHLKKETEQDPLVVVEEAIKELKPQLETKKIRLGGISQPIPKEVKPERSLCLALR</sequence>
<dbReference type="InterPro" id="IPR023798">
    <property type="entry name" value="Ribosomal_uS7_dom"/>
</dbReference>
<evidence type="ECO:0000256" key="4">
    <source>
        <dbReference type="RuleBase" id="RU003619"/>
    </source>
</evidence>
<dbReference type="AlphaFoldDB" id="A0A9W4X973"/>
<dbReference type="GO" id="GO:0003723">
    <property type="term" value="F:RNA binding"/>
    <property type="evidence" value="ECO:0007669"/>
    <property type="project" value="InterPro"/>
</dbReference>
<feature type="domain" description="Small ribosomal subunit protein uS7" evidence="5">
    <location>
        <begin position="2"/>
        <end position="90"/>
    </location>
</feature>
<evidence type="ECO:0000313" key="7">
    <source>
        <dbReference type="Proteomes" id="UP001153678"/>
    </source>
</evidence>
<dbReference type="InterPro" id="IPR000235">
    <property type="entry name" value="Ribosomal_uS7"/>
</dbReference>
<dbReference type="GO" id="GO:0003735">
    <property type="term" value="F:structural constituent of ribosome"/>
    <property type="evidence" value="ECO:0007669"/>
    <property type="project" value="InterPro"/>
</dbReference>
<dbReference type="GO" id="GO:0005840">
    <property type="term" value="C:ribosome"/>
    <property type="evidence" value="ECO:0007669"/>
    <property type="project" value="UniProtKB-KW"/>
</dbReference>
<dbReference type="PROSITE" id="PS00052">
    <property type="entry name" value="RIBOSOMAL_S7"/>
    <property type="match status" value="1"/>
</dbReference>
<dbReference type="Proteomes" id="UP001153678">
    <property type="component" value="Unassembled WGS sequence"/>
</dbReference>
<accession>A0A9W4X973</accession>
<evidence type="ECO:0000256" key="3">
    <source>
        <dbReference type="ARBA" id="ARBA00023274"/>
    </source>
</evidence>
<protein>
    <submittedName>
        <fullName evidence="6">14783_t:CDS:1</fullName>
    </submittedName>
</protein>
<name>A0A9W4X973_9GLOM</name>
<feature type="non-terminal residue" evidence="6">
    <location>
        <position position="1"/>
    </location>
</feature>
<dbReference type="GO" id="GO:0006412">
    <property type="term" value="P:translation"/>
    <property type="evidence" value="ECO:0007669"/>
    <property type="project" value="InterPro"/>
</dbReference>
<keyword evidence="2 4" id="KW-0689">Ribosomal protein</keyword>
<keyword evidence="7" id="KW-1185">Reference proteome</keyword>
<dbReference type="InterPro" id="IPR020606">
    <property type="entry name" value="Ribosomal_uS7_CS"/>
</dbReference>
<dbReference type="Pfam" id="PF00177">
    <property type="entry name" value="Ribosomal_S7"/>
    <property type="match status" value="1"/>
</dbReference>
<evidence type="ECO:0000313" key="6">
    <source>
        <dbReference type="EMBL" id="CAI2195440.1"/>
    </source>
</evidence>
<evidence type="ECO:0000256" key="1">
    <source>
        <dbReference type="ARBA" id="ARBA00007151"/>
    </source>
</evidence>
<evidence type="ECO:0000256" key="2">
    <source>
        <dbReference type="ARBA" id="ARBA00022980"/>
    </source>
</evidence>
<proteinExistence type="inferred from homology"/>
<dbReference type="PIRSF" id="PIRSF002122">
    <property type="entry name" value="RPS7p_RPS7a_RPS5e_RPS7o"/>
    <property type="match status" value="1"/>
</dbReference>
<evidence type="ECO:0000259" key="5">
    <source>
        <dbReference type="Pfam" id="PF00177"/>
    </source>
</evidence>
<keyword evidence="3 4" id="KW-0687">Ribonucleoprotein</keyword>
<dbReference type="OrthoDB" id="9972728at2759"/>
<organism evidence="6 7">
    <name type="scientific">Funneliformis geosporum</name>
    <dbReference type="NCBI Taxonomy" id="1117311"/>
    <lineage>
        <taxon>Eukaryota</taxon>
        <taxon>Fungi</taxon>
        <taxon>Fungi incertae sedis</taxon>
        <taxon>Mucoromycota</taxon>
        <taxon>Glomeromycotina</taxon>
        <taxon>Glomeromycetes</taxon>
        <taxon>Glomerales</taxon>
        <taxon>Glomeraceae</taxon>
        <taxon>Funneliformis</taxon>
    </lineage>
</organism>
<dbReference type="InterPro" id="IPR036823">
    <property type="entry name" value="Ribosomal_uS7_dom_sf"/>
</dbReference>
<dbReference type="PANTHER" id="PTHR11205">
    <property type="entry name" value="RIBOSOMAL PROTEIN S7"/>
    <property type="match status" value="1"/>
</dbReference>
<dbReference type="EMBL" id="CAMKVN010012451">
    <property type="protein sequence ID" value="CAI2195440.1"/>
    <property type="molecule type" value="Genomic_DNA"/>
</dbReference>
<comment type="similarity">
    <text evidence="1 4">Belongs to the universal ribosomal protein uS7 family.</text>
</comment>